<keyword evidence="6 9" id="KW-0862">Zinc</keyword>
<dbReference type="InterPro" id="IPR018299">
    <property type="entry name" value="Alkaline_phosphatase_AS"/>
</dbReference>
<keyword evidence="3" id="KW-0597">Phosphoprotein</keyword>
<dbReference type="SMART" id="SM00098">
    <property type="entry name" value="alkPPc"/>
    <property type="match status" value="1"/>
</dbReference>
<dbReference type="OrthoDB" id="7392499at2759"/>
<feature type="active site" description="Phosphoserine intermediate" evidence="8">
    <location>
        <position position="84"/>
    </location>
</feature>
<dbReference type="PANTHER" id="PTHR11596">
    <property type="entry name" value="ALKALINE PHOSPHATASE"/>
    <property type="match status" value="1"/>
</dbReference>
<name>A0A0H2TS13_MAGP6</name>
<evidence type="ECO:0000256" key="8">
    <source>
        <dbReference type="PIRSR" id="PIRSR601952-1"/>
    </source>
</evidence>
<reference evidence="13" key="2">
    <citation type="submission" date="2011-03" db="EMBL/GenBank/DDBJ databases">
        <title>Annotation of Magnaporthe poae ATCC 64411.</title>
        <authorList>
            <person name="Ma L.-J."/>
            <person name="Dead R."/>
            <person name="Young S.K."/>
            <person name="Zeng Q."/>
            <person name="Gargeya S."/>
            <person name="Fitzgerald M."/>
            <person name="Haas B."/>
            <person name="Abouelleil A."/>
            <person name="Alvarado L."/>
            <person name="Arachchi H.M."/>
            <person name="Berlin A."/>
            <person name="Brown A."/>
            <person name="Chapman S.B."/>
            <person name="Chen Z."/>
            <person name="Dunbar C."/>
            <person name="Freedman E."/>
            <person name="Gearin G."/>
            <person name="Gellesch M."/>
            <person name="Goldberg J."/>
            <person name="Griggs A."/>
            <person name="Gujja S."/>
            <person name="Heiman D."/>
            <person name="Howarth C."/>
            <person name="Larson L."/>
            <person name="Lui A."/>
            <person name="MacDonald P.J.P."/>
            <person name="Mehta T."/>
            <person name="Montmayeur A."/>
            <person name="Murphy C."/>
            <person name="Neiman D."/>
            <person name="Pearson M."/>
            <person name="Priest M."/>
            <person name="Roberts A."/>
            <person name="Saif S."/>
            <person name="Shea T."/>
            <person name="Shenoy N."/>
            <person name="Sisk P."/>
            <person name="Stolte C."/>
            <person name="Sykes S."/>
            <person name="Yandava C."/>
            <person name="Wortman J."/>
            <person name="Nusbaum C."/>
            <person name="Birren B."/>
        </authorList>
    </citation>
    <scope>NUCLEOTIDE SEQUENCE</scope>
    <source>
        <strain evidence="13">ATCC 64411</strain>
    </source>
</reference>
<dbReference type="VEuPathDB" id="FungiDB:MAPG_03420"/>
<evidence type="ECO:0000313" key="13">
    <source>
        <dbReference type="EMBL" id="KLU84376.1"/>
    </source>
</evidence>
<dbReference type="CDD" id="cd16012">
    <property type="entry name" value="ALP"/>
    <property type="match status" value="1"/>
</dbReference>
<dbReference type="InterPro" id="IPR001952">
    <property type="entry name" value="Alkaline_phosphatase"/>
</dbReference>
<evidence type="ECO:0000256" key="4">
    <source>
        <dbReference type="ARBA" id="ARBA00022723"/>
    </source>
</evidence>
<organism evidence="13">
    <name type="scientific">Magnaporthiopsis poae (strain ATCC 64411 / 73-15)</name>
    <name type="common">Kentucky bluegrass fungus</name>
    <name type="synonym">Magnaporthe poae</name>
    <dbReference type="NCBI Taxonomy" id="644358"/>
    <lineage>
        <taxon>Eukaryota</taxon>
        <taxon>Fungi</taxon>
        <taxon>Dikarya</taxon>
        <taxon>Ascomycota</taxon>
        <taxon>Pezizomycotina</taxon>
        <taxon>Sordariomycetes</taxon>
        <taxon>Sordariomycetidae</taxon>
        <taxon>Magnaporthales</taxon>
        <taxon>Magnaporthaceae</taxon>
        <taxon>Magnaporthiopsis</taxon>
    </lineage>
</organism>
<feature type="binding site" evidence="9">
    <location>
        <position position="135"/>
    </location>
    <ligand>
        <name>Mg(2+)</name>
        <dbReference type="ChEBI" id="CHEBI:18420"/>
    </ligand>
</feature>
<dbReference type="GO" id="GO:0046872">
    <property type="term" value="F:metal ion binding"/>
    <property type="evidence" value="ECO:0007669"/>
    <property type="project" value="UniProtKB-KW"/>
</dbReference>
<comment type="cofactor">
    <cofactor evidence="9">
        <name>Mg(2+)</name>
        <dbReference type="ChEBI" id="CHEBI:18420"/>
    </cofactor>
    <text evidence="9">Binds 1 Mg(2+) ion.</text>
</comment>
<evidence type="ECO:0000256" key="10">
    <source>
        <dbReference type="RuleBase" id="RU003946"/>
    </source>
</evidence>
<dbReference type="EC" id="3.1.3.1" evidence="2 11"/>
<dbReference type="Pfam" id="PF00245">
    <property type="entry name" value="Alk_phosphatase"/>
    <property type="match status" value="1"/>
</dbReference>
<feature type="non-terminal residue" evidence="13">
    <location>
        <position position="293"/>
    </location>
</feature>
<dbReference type="EMBL" id="GL876967">
    <property type="protein sequence ID" value="KLU84376.1"/>
    <property type="molecule type" value="Genomic_DNA"/>
</dbReference>
<keyword evidence="7 9" id="KW-0460">Magnesium</keyword>
<feature type="binding site" evidence="9">
    <location>
        <position position="31"/>
    </location>
    <ligand>
        <name>Mg(2+)</name>
        <dbReference type="ChEBI" id="CHEBI:18420"/>
    </ligand>
</feature>
<dbReference type="AlphaFoldDB" id="A0A0H2TS13"/>
<evidence type="ECO:0000256" key="9">
    <source>
        <dbReference type="PIRSR" id="PIRSR601952-2"/>
    </source>
</evidence>
<proteinExistence type="inferred from homology"/>
<reference evidence="13" key="1">
    <citation type="submission" date="2010-05" db="EMBL/GenBank/DDBJ databases">
        <title>The Genome Sequence of Magnaporthe poae strain ATCC 64411.</title>
        <authorList>
            <consortium name="The Broad Institute Genome Sequencing Platform"/>
            <consortium name="Broad Institute Genome Sequencing Center for Infectious Disease"/>
            <person name="Ma L.-J."/>
            <person name="Dead R."/>
            <person name="Young S."/>
            <person name="Zeng Q."/>
            <person name="Koehrsen M."/>
            <person name="Alvarado L."/>
            <person name="Berlin A."/>
            <person name="Chapman S.B."/>
            <person name="Chen Z."/>
            <person name="Freedman E."/>
            <person name="Gellesch M."/>
            <person name="Goldberg J."/>
            <person name="Griggs A."/>
            <person name="Gujja S."/>
            <person name="Heilman E.R."/>
            <person name="Heiman D."/>
            <person name="Hepburn T."/>
            <person name="Howarth C."/>
            <person name="Jen D."/>
            <person name="Larson L."/>
            <person name="Mehta T."/>
            <person name="Neiman D."/>
            <person name="Pearson M."/>
            <person name="Roberts A."/>
            <person name="Saif S."/>
            <person name="Shea T."/>
            <person name="Shenoy N."/>
            <person name="Sisk P."/>
            <person name="Stolte C."/>
            <person name="Sykes S."/>
            <person name="Walk T."/>
            <person name="White J."/>
            <person name="Yandava C."/>
            <person name="Haas B."/>
            <person name="Nusbaum C."/>
            <person name="Birren B."/>
        </authorList>
    </citation>
    <scope>NUCLEOTIDE SEQUENCE</scope>
    <source>
        <strain evidence="13">ATCC 64411</strain>
    </source>
</reference>
<dbReference type="PROSITE" id="PS00123">
    <property type="entry name" value="ALKALINE_PHOSPHATASE"/>
    <property type="match status" value="1"/>
</dbReference>
<accession>A0A0H2TS13</accession>
<evidence type="ECO:0000256" key="11">
    <source>
        <dbReference type="RuleBase" id="RU003947"/>
    </source>
</evidence>
<sequence>MRTSVALAAAAGALLVQAAPSAKNFIYIVPDGFGVASQTMARDYVSLLRNGENPGRPVTFQLPADKLVMGSVRTQASDNLVTDSAASATAFACGVKTYNAALGVNDAREPVGSILEAAHLAGMKTGLVVTSVINHATPAGYSSHVSHRDSYAKIAEHQIGYTHPFGPFVDVLLGGGRCYYKPQSESGSCRSDDADLFGFARQNSYHVMQNRSAFDAMEKGLGSVRLPFIGLFSDSHLMYEVDRSRAPEREPSLLEMAETALNALDRATASSDKGYFLMIEASRIEPRRPRQRP</sequence>
<dbReference type="PANTHER" id="PTHR11596:SF5">
    <property type="entry name" value="ALKALINE PHOSPHATASE"/>
    <property type="match status" value="1"/>
</dbReference>
<feature type="signal peptide" evidence="12">
    <location>
        <begin position="1"/>
        <end position="18"/>
    </location>
</feature>
<protein>
    <recommendedName>
        <fullName evidence="2 11">Alkaline phosphatase</fullName>
        <ecNumber evidence="2 11">3.1.3.1</ecNumber>
    </recommendedName>
</protein>
<evidence type="ECO:0000256" key="7">
    <source>
        <dbReference type="ARBA" id="ARBA00022842"/>
    </source>
</evidence>
<evidence type="ECO:0000256" key="2">
    <source>
        <dbReference type="ARBA" id="ARBA00012647"/>
    </source>
</evidence>
<gene>
    <name evidence="13" type="ORF">MAPG_03420</name>
</gene>
<evidence type="ECO:0000256" key="3">
    <source>
        <dbReference type="ARBA" id="ARBA00022553"/>
    </source>
</evidence>
<evidence type="ECO:0000256" key="12">
    <source>
        <dbReference type="SAM" id="SignalP"/>
    </source>
</evidence>
<evidence type="ECO:0000256" key="6">
    <source>
        <dbReference type="ARBA" id="ARBA00022833"/>
    </source>
</evidence>
<dbReference type="GO" id="GO:0004035">
    <property type="term" value="F:alkaline phosphatase activity"/>
    <property type="evidence" value="ECO:0007669"/>
    <property type="project" value="UniProtKB-EC"/>
</dbReference>
<feature type="chain" id="PRO_5005202582" description="Alkaline phosphatase" evidence="12">
    <location>
        <begin position="19"/>
        <end position="293"/>
    </location>
</feature>
<comment type="cofactor">
    <cofactor evidence="9">
        <name>Zn(2+)</name>
        <dbReference type="ChEBI" id="CHEBI:29105"/>
    </cofactor>
    <text evidence="9">Binds 2 Zn(2+) ions.</text>
</comment>
<dbReference type="GO" id="GO:0000329">
    <property type="term" value="C:fungal-type vacuole membrane"/>
    <property type="evidence" value="ECO:0007669"/>
    <property type="project" value="TreeGrafter"/>
</dbReference>
<dbReference type="Gene3D" id="3.40.720.10">
    <property type="entry name" value="Alkaline Phosphatase, subunit A"/>
    <property type="match status" value="1"/>
</dbReference>
<dbReference type="SUPFAM" id="SSF53649">
    <property type="entry name" value="Alkaline phosphatase-like"/>
    <property type="match status" value="1"/>
</dbReference>
<keyword evidence="4 9" id="KW-0479">Metal-binding</keyword>
<comment type="similarity">
    <text evidence="1 10">Belongs to the alkaline phosphatase family.</text>
</comment>
<feature type="binding site" evidence="9">
    <location>
        <position position="137"/>
    </location>
    <ligand>
        <name>Mg(2+)</name>
        <dbReference type="ChEBI" id="CHEBI:18420"/>
    </ligand>
</feature>
<evidence type="ECO:0000256" key="1">
    <source>
        <dbReference type="ARBA" id="ARBA00005984"/>
    </source>
</evidence>
<comment type="catalytic activity">
    <reaction evidence="11">
        <text>a phosphate monoester + H2O = an alcohol + phosphate</text>
        <dbReference type="Rhea" id="RHEA:15017"/>
        <dbReference type="ChEBI" id="CHEBI:15377"/>
        <dbReference type="ChEBI" id="CHEBI:30879"/>
        <dbReference type="ChEBI" id="CHEBI:43474"/>
        <dbReference type="ChEBI" id="CHEBI:67140"/>
        <dbReference type="EC" id="3.1.3.1"/>
    </reaction>
</comment>
<feature type="binding site" evidence="9">
    <location>
        <position position="31"/>
    </location>
    <ligand>
        <name>Zn(2+)</name>
        <dbReference type="ChEBI" id="CHEBI:29105"/>
        <label>2</label>
    </ligand>
</feature>
<dbReference type="InterPro" id="IPR017850">
    <property type="entry name" value="Alkaline_phosphatase_core_sf"/>
</dbReference>
<keyword evidence="12" id="KW-0732">Signal</keyword>
<evidence type="ECO:0000256" key="5">
    <source>
        <dbReference type="ARBA" id="ARBA00022801"/>
    </source>
</evidence>
<dbReference type="PRINTS" id="PR00113">
    <property type="entry name" value="ALKPHPHTASE"/>
</dbReference>
<feature type="binding site" evidence="9">
    <location>
        <position position="280"/>
    </location>
    <ligand>
        <name>Mg(2+)</name>
        <dbReference type="ChEBI" id="CHEBI:18420"/>
    </ligand>
</feature>
<keyword evidence="5 11" id="KW-0378">Hydrolase</keyword>